<organism evidence="1 2">
    <name type="scientific">Rotaria magnacalcarata</name>
    <dbReference type="NCBI Taxonomy" id="392030"/>
    <lineage>
        <taxon>Eukaryota</taxon>
        <taxon>Metazoa</taxon>
        <taxon>Spiralia</taxon>
        <taxon>Gnathifera</taxon>
        <taxon>Rotifera</taxon>
        <taxon>Eurotatoria</taxon>
        <taxon>Bdelloidea</taxon>
        <taxon>Philodinida</taxon>
        <taxon>Philodinidae</taxon>
        <taxon>Rotaria</taxon>
    </lineage>
</organism>
<gene>
    <name evidence="1" type="ORF">SMN809_LOCUS82872</name>
</gene>
<dbReference type="Proteomes" id="UP000676336">
    <property type="component" value="Unassembled WGS sequence"/>
</dbReference>
<evidence type="ECO:0000313" key="2">
    <source>
        <dbReference type="Proteomes" id="UP000676336"/>
    </source>
</evidence>
<feature type="non-terminal residue" evidence="1">
    <location>
        <position position="1"/>
    </location>
</feature>
<protein>
    <submittedName>
        <fullName evidence="1">Uncharacterized protein</fullName>
    </submittedName>
</protein>
<proteinExistence type="predicted"/>
<reference evidence="1" key="1">
    <citation type="submission" date="2021-02" db="EMBL/GenBank/DDBJ databases">
        <authorList>
            <person name="Nowell W R."/>
        </authorList>
    </citation>
    <scope>NUCLEOTIDE SEQUENCE</scope>
</reference>
<name>A0A8S3JYG9_9BILA</name>
<evidence type="ECO:0000313" key="1">
    <source>
        <dbReference type="EMBL" id="CAF5222510.1"/>
    </source>
</evidence>
<comment type="caution">
    <text evidence="1">The sequence shown here is derived from an EMBL/GenBank/DDBJ whole genome shotgun (WGS) entry which is preliminary data.</text>
</comment>
<sequence length="33" mass="3622">NEIGGTLDLSSMMQQFQQCGLPTDLVKMFGGFK</sequence>
<accession>A0A8S3JYG9</accession>
<dbReference type="AlphaFoldDB" id="A0A8S3JYG9"/>
<dbReference type="EMBL" id="CAJOBI010353343">
    <property type="protein sequence ID" value="CAF5222510.1"/>
    <property type="molecule type" value="Genomic_DNA"/>
</dbReference>